<reference evidence="1 2" key="1">
    <citation type="submission" date="2015-09" db="EMBL/GenBank/DDBJ databases">
        <authorList>
            <consortium name="Pathogen Informatics"/>
        </authorList>
    </citation>
    <scope>NUCLEOTIDE SEQUENCE [LARGE SCALE GENOMIC DNA]</scope>
    <source>
        <strain evidence="1 2">2789STDY5608854</strain>
    </source>
</reference>
<gene>
    <name evidence="1" type="ORF">ERS852411_01914</name>
</gene>
<organism evidence="1 2">
    <name type="scientific">Flavonifractor plautii</name>
    <name type="common">Fusobacterium plautii</name>
    <dbReference type="NCBI Taxonomy" id="292800"/>
    <lineage>
        <taxon>Bacteria</taxon>
        <taxon>Bacillati</taxon>
        <taxon>Bacillota</taxon>
        <taxon>Clostridia</taxon>
        <taxon>Eubacteriales</taxon>
        <taxon>Oscillospiraceae</taxon>
        <taxon>Flavonifractor</taxon>
    </lineage>
</organism>
<accession>A0A174GWQ6</accession>
<proteinExistence type="predicted"/>
<dbReference type="AlphaFoldDB" id="A0A174GWQ6"/>
<name>A0A174GWQ6_FLAPL</name>
<protein>
    <submittedName>
        <fullName evidence="1">Uncharacterized protein</fullName>
    </submittedName>
</protein>
<dbReference type="EMBL" id="CYZT01000134">
    <property type="protein sequence ID" value="CUO65219.1"/>
    <property type="molecule type" value="Genomic_DNA"/>
</dbReference>
<evidence type="ECO:0000313" key="1">
    <source>
        <dbReference type="EMBL" id="CUO65219.1"/>
    </source>
</evidence>
<sequence>MVEQAAAYSGELNSPADLFCNSFTRKAGKTLQGFFLYPSAPFPHCYLEVLT</sequence>
<evidence type="ECO:0000313" key="2">
    <source>
        <dbReference type="Proteomes" id="UP000095746"/>
    </source>
</evidence>
<dbReference type="Proteomes" id="UP000095746">
    <property type="component" value="Unassembled WGS sequence"/>
</dbReference>